<organism evidence="2 3">
    <name type="scientific">Cochliobolus sativus (strain ND90Pr / ATCC 201652)</name>
    <name type="common">Common root rot and spot blotch fungus</name>
    <name type="synonym">Bipolaris sorokiniana</name>
    <dbReference type="NCBI Taxonomy" id="665912"/>
    <lineage>
        <taxon>Eukaryota</taxon>
        <taxon>Fungi</taxon>
        <taxon>Dikarya</taxon>
        <taxon>Ascomycota</taxon>
        <taxon>Pezizomycotina</taxon>
        <taxon>Dothideomycetes</taxon>
        <taxon>Pleosporomycetidae</taxon>
        <taxon>Pleosporales</taxon>
        <taxon>Pleosporineae</taxon>
        <taxon>Pleosporaceae</taxon>
        <taxon>Bipolaris</taxon>
    </lineage>
</organism>
<gene>
    <name evidence="2" type="ORF">COCSADRAFT_41751</name>
</gene>
<sequence>MTPTIHWSSAHCLTPRPSFALHRPSHNADHAQSPKQSPCLALSKATLTPLIHSP</sequence>
<proteinExistence type="predicted"/>
<evidence type="ECO:0000256" key="1">
    <source>
        <dbReference type="SAM" id="MobiDB-lite"/>
    </source>
</evidence>
<reference evidence="2 3" key="1">
    <citation type="journal article" date="2012" name="PLoS Pathog.">
        <title>Diverse lifestyles and strategies of plant pathogenesis encoded in the genomes of eighteen Dothideomycetes fungi.</title>
        <authorList>
            <person name="Ohm R.A."/>
            <person name="Feau N."/>
            <person name="Henrissat B."/>
            <person name="Schoch C.L."/>
            <person name="Horwitz B.A."/>
            <person name="Barry K.W."/>
            <person name="Condon B.J."/>
            <person name="Copeland A.C."/>
            <person name="Dhillon B."/>
            <person name="Glaser F."/>
            <person name="Hesse C.N."/>
            <person name="Kosti I."/>
            <person name="LaButti K."/>
            <person name="Lindquist E.A."/>
            <person name="Lucas S."/>
            <person name="Salamov A.A."/>
            <person name="Bradshaw R.E."/>
            <person name="Ciuffetti L."/>
            <person name="Hamelin R.C."/>
            <person name="Kema G.H.J."/>
            <person name="Lawrence C."/>
            <person name="Scott J.A."/>
            <person name="Spatafora J.W."/>
            <person name="Turgeon B.G."/>
            <person name="de Wit P.J.G.M."/>
            <person name="Zhong S."/>
            <person name="Goodwin S.B."/>
            <person name="Grigoriev I.V."/>
        </authorList>
    </citation>
    <scope>NUCLEOTIDE SEQUENCE [LARGE SCALE GENOMIC DNA]</scope>
    <source>
        <strain evidence="3">ND90Pr / ATCC 201652</strain>
    </source>
</reference>
<dbReference type="RefSeq" id="XP_007705574.1">
    <property type="nucleotide sequence ID" value="XM_007707384.1"/>
</dbReference>
<protein>
    <submittedName>
        <fullName evidence="2">Uncharacterized protein</fullName>
    </submittedName>
</protein>
<dbReference type="OrthoDB" id="10396177at2759"/>
<dbReference type="AlphaFoldDB" id="M2SPG7"/>
<accession>M2SPG7</accession>
<dbReference type="KEGG" id="bsc:COCSADRAFT_41751"/>
<evidence type="ECO:0000313" key="2">
    <source>
        <dbReference type="EMBL" id="EMD58637.1"/>
    </source>
</evidence>
<dbReference type="Proteomes" id="UP000016934">
    <property type="component" value="Unassembled WGS sequence"/>
</dbReference>
<name>M2SPG7_COCSN</name>
<evidence type="ECO:0000313" key="3">
    <source>
        <dbReference type="Proteomes" id="UP000016934"/>
    </source>
</evidence>
<dbReference type="EMBL" id="KB445655">
    <property type="protein sequence ID" value="EMD58637.1"/>
    <property type="molecule type" value="Genomic_DNA"/>
</dbReference>
<reference evidence="3" key="2">
    <citation type="journal article" date="2013" name="PLoS Genet.">
        <title>Comparative genome structure, secondary metabolite, and effector coding capacity across Cochliobolus pathogens.</title>
        <authorList>
            <person name="Condon B.J."/>
            <person name="Leng Y."/>
            <person name="Wu D."/>
            <person name="Bushley K.E."/>
            <person name="Ohm R.A."/>
            <person name="Otillar R."/>
            <person name="Martin J."/>
            <person name="Schackwitz W."/>
            <person name="Grimwood J."/>
            <person name="MohdZainudin N."/>
            <person name="Xue C."/>
            <person name="Wang R."/>
            <person name="Manning V.A."/>
            <person name="Dhillon B."/>
            <person name="Tu Z.J."/>
            <person name="Steffenson B.J."/>
            <person name="Salamov A."/>
            <person name="Sun H."/>
            <person name="Lowry S."/>
            <person name="LaButti K."/>
            <person name="Han J."/>
            <person name="Copeland A."/>
            <person name="Lindquist E."/>
            <person name="Barry K."/>
            <person name="Schmutz J."/>
            <person name="Baker S.E."/>
            <person name="Ciuffetti L.M."/>
            <person name="Grigoriev I.V."/>
            <person name="Zhong S."/>
            <person name="Turgeon B.G."/>
        </authorList>
    </citation>
    <scope>NUCLEOTIDE SEQUENCE [LARGE SCALE GENOMIC DNA]</scope>
    <source>
        <strain evidence="3">ND90Pr / ATCC 201652</strain>
    </source>
</reference>
<feature type="region of interest" description="Disordered" evidence="1">
    <location>
        <begin position="18"/>
        <end position="39"/>
    </location>
</feature>
<dbReference type="OMA" id="HYLTRRP"/>
<dbReference type="HOGENOM" id="CLU_3055897_0_0_1"/>
<dbReference type="GeneID" id="19140062"/>
<keyword evidence="3" id="KW-1185">Reference proteome</keyword>